<organism evidence="2 3">
    <name type="scientific">Phytophthora pseudosyringae</name>
    <dbReference type="NCBI Taxonomy" id="221518"/>
    <lineage>
        <taxon>Eukaryota</taxon>
        <taxon>Sar</taxon>
        <taxon>Stramenopiles</taxon>
        <taxon>Oomycota</taxon>
        <taxon>Peronosporomycetes</taxon>
        <taxon>Peronosporales</taxon>
        <taxon>Peronosporaceae</taxon>
        <taxon>Phytophthora</taxon>
    </lineage>
</organism>
<name>A0A8T1V8D2_9STRA</name>
<dbReference type="AlphaFoldDB" id="A0A8T1V8D2"/>
<proteinExistence type="predicted"/>
<evidence type="ECO:0000313" key="3">
    <source>
        <dbReference type="Proteomes" id="UP000694044"/>
    </source>
</evidence>
<dbReference type="Proteomes" id="UP000694044">
    <property type="component" value="Unassembled WGS sequence"/>
</dbReference>
<evidence type="ECO:0000313" key="2">
    <source>
        <dbReference type="EMBL" id="KAG7375824.1"/>
    </source>
</evidence>
<accession>A0A8T1V8D2</accession>
<dbReference type="EMBL" id="JAGDFM010000912">
    <property type="protein sequence ID" value="KAG7375824.1"/>
    <property type="molecule type" value="Genomic_DNA"/>
</dbReference>
<protein>
    <recommendedName>
        <fullName evidence="4">Bzip transcription factor</fullName>
    </recommendedName>
</protein>
<feature type="region of interest" description="Disordered" evidence="1">
    <location>
        <begin position="27"/>
        <end position="51"/>
    </location>
</feature>
<comment type="caution">
    <text evidence="2">The sequence shown here is derived from an EMBL/GenBank/DDBJ whole genome shotgun (WGS) entry which is preliminary data.</text>
</comment>
<keyword evidence="3" id="KW-1185">Reference proteome</keyword>
<sequence>MESCVLHPPNSRLLSGDVIGGVLQQRSRRPRHTFVGQSGGTGSNPAPRPAQHRQLIGQGAIAGIDKHHQNACLVKATACGDSLREVGELIFADKLRLREQRRARQMRYRKKKQVYASSLDEVNRKLREETQQLEQRRRRLPSAATRAGESSWSVVVKYFRLFQYGVRESMPTPSSSESQQMAFLLASVAPDVTFNTERGAEAIMTSWRRISRWFPDMEVELDGVTKDAARSFLARTTTTVTISEQTLRNAFPHLWLNDRRGERQWLTLAEKIVGQRIVMRGSTQFEWDSAVCRVRRVASHSDMLTPMLTLLGSLENVSRVFDKALVTMDFHCKK</sequence>
<dbReference type="CDD" id="cd14686">
    <property type="entry name" value="bZIP"/>
    <property type="match status" value="1"/>
</dbReference>
<dbReference type="OrthoDB" id="112590at2759"/>
<gene>
    <name evidence="2" type="ORF">PHYPSEUDO_015188</name>
</gene>
<evidence type="ECO:0008006" key="4">
    <source>
        <dbReference type="Google" id="ProtNLM"/>
    </source>
</evidence>
<reference evidence="2" key="1">
    <citation type="submission" date="2021-02" db="EMBL/GenBank/DDBJ databases">
        <authorList>
            <person name="Palmer J.M."/>
        </authorList>
    </citation>
    <scope>NUCLEOTIDE SEQUENCE</scope>
    <source>
        <strain evidence="2">SCRP734</strain>
    </source>
</reference>
<evidence type="ECO:0000256" key="1">
    <source>
        <dbReference type="SAM" id="MobiDB-lite"/>
    </source>
</evidence>